<keyword evidence="3" id="KW-1185">Reference proteome</keyword>
<dbReference type="Proteomes" id="UP001501759">
    <property type="component" value="Unassembled WGS sequence"/>
</dbReference>
<accession>A0ABP9JD23</accession>
<organism evidence="2 3">
    <name type="scientific">Streptomyces siamensis</name>
    <dbReference type="NCBI Taxonomy" id="1274986"/>
    <lineage>
        <taxon>Bacteria</taxon>
        <taxon>Bacillati</taxon>
        <taxon>Actinomycetota</taxon>
        <taxon>Actinomycetes</taxon>
        <taxon>Kitasatosporales</taxon>
        <taxon>Streptomycetaceae</taxon>
        <taxon>Streptomyces</taxon>
    </lineage>
</organism>
<dbReference type="EMBL" id="BAABKB010000030">
    <property type="protein sequence ID" value="GAA5027594.1"/>
    <property type="molecule type" value="Genomic_DNA"/>
</dbReference>
<keyword evidence="1" id="KW-0812">Transmembrane</keyword>
<comment type="caution">
    <text evidence="2">The sequence shown here is derived from an EMBL/GenBank/DDBJ whole genome shotgun (WGS) entry which is preliminary data.</text>
</comment>
<name>A0ABP9JD23_9ACTN</name>
<feature type="transmembrane region" description="Helical" evidence="1">
    <location>
        <begin position="66"/>
        <end position="86"/>
    </location>
</feature>
<feature type="transmembrane region" description="Helical" evidence="1">
    <location>
        <begin position="143"/>
        <end position="163"/>
    </location>
</feature>
<evidence type="ECO:0000313" key="3">
    <source>
        <dbReference type="Proteomes" id="UP001501759"/>
    </source>
</evidence>
<keyword evidence="1" id="KW-0472">Membrane</keyword>
<gene>
    <name evidence="2" type="ORF">GCM10023335_64510</name>
</gene>
<evidence type="ECO:0000313" key="2">
    <source>
        <dbReference type="EMBL" id="GAA5027594.1"/>
    </source>
</evidence>
<sequence length="558" mass="60449">MTGSGRRYAHSEATRLLCAGAHLDSAFRARVIDELVGHEERPAAPSLGVDVVAVLAHALRARRREASTGVVLLVIWASFLAVETSVADPGGIAMLSGSVAVLYYASVCVLLWLARAASGWGTTMYAVSRDETARLHLPRRATAWGLTFVARFLELGYWTYALASLPDDPFALLFPLLMAFVVGVHRARVAEVMGVELARDAFARTSVPLPRGSERETRIARAVTWEQHAGVALYDAYRPFVGAGKPYEPWSFAMEITPARKPGDSLDGLLPDQRVDGSANGQRTAVRLTNRQILDLVVPKLEALRDSAARTSRDRLKDLEVEEFVYLPSGVGRYEGVYEPSSARAHLEGAVDEGGEARRHFLRIRIGAWDEQVVVSVLVRVHTQGGMLVLEVVPHVLGPVDEEYRRVDAIAAARDGGTRREVVRTLLSAPATGVVAGLSGLSTLVQCLRIWLSRPEQAPPDAPLVSVREMGSTDRLSLFQEMDVSRYIKTVQDRIASGVREALRRSGCETGRFEQNIVNVAAGGQFIGQMSGGNVVGRISKSAVAMGSGGASYTEGDQ</sequence>
<evidence type="ECO:0000256" key="1">
    <source>
        <dbReference type="SAM" id="Phobius"/>
    </source>
</evidence>
<dbReference type="RefSeq" id="WP_345656285.1">
    <property type="nucleotide sequence ID" value="NZ_BAABKB010000030.1"/>
</dbReference>
<reference evidence="3" key="1">
    <citation type="journal article" date="2019" name="Int. J. Syst. Evol. Microbiol.">
        <title>The Global Catalogue of Microorganisms (GCM) 10K type strain sequencing project: providing services to taxonomists for standard genome sequencing and annotation.</title>
        <authorList>
            <consortium name="The Broad Institute Genomics Platform"/>
            <consortium name="The Broad Institute Genome Sequencing Center for Infectious Disease"/>
            <person name="Wu L."/>
            <person name="Ma J."/>
        </authorList>
    </citation>
    <scope>NUCLEOTIDE SEQUENCE [LARGE SCALE GENOMIC DNA]</scope>
    <source>
        <strain evidence="3">JCM 18409</strain>
    </source>
</reference>
<protein>
    <submittedName>
        <fullName evidence="2">Membrane protein</fullName>
    </submittedName>
</protein>
<keyword evidence="1" id="KW-1133">Transmembrane helix</keyword>
<feature type="transmembrane region" description="Helical" evidence="1">
    <location>
        <begin position="92"/>
        <end position="114"/>
    </location>
</feature>
<proteinExistence type="predicted"/>